<dbReference type="Proteomes" id="UP000229757">
    <property type="component" value="Chromosome"/>
</dbReference>
<proteinExistence type="predicted"/>
<keyword evidence="2" id="KW-0677">Repeat</keyword>
<dbReference type="Gene3D" id="2.130.10.10">
    <property type="entry name" value="YVTN repeat-like/Quinoprotein amine dehydrogenase"/>
    <property type="match status" value="1"/>
</dbReference>
<dbReference type="Pfam" id="PF00400">
    <property type="entry name" value="WD40"/>
    <property type="match status" value="1"/>
</dbReference>
<dbReference type="InterPro" id="IPR001680">
    <property type="entry name" value="WD40_rpt"/>
</dbReference>
<dbReference type="PROSITE" id="PS50082">
    <property type="entry name" value="WD_REPEATS_2"/>
    <property type="match status" value="1"/>
</dbReference>
<dbReference type="SUPFAM" id="SSF50998">
    <property type="entry name" value="Quinoprotein alcohol dehydrogenase-like"/>
    <property type="match status" value="1"/>
</dbReference>
<feature type="repeat" description="WD" evidence="3">
    <location>
        <begin position="157"/>
        <end position="195"/>
    </location>
</feature>
<dbReference type="InterPro" id="IPR019775">
    <property type="entry name" value="WD40_repeat_CS"/>
</dbReference>
<dbReference type="PROSITE" id="PS00678">
    <property type="entry name" value="WD_REPEATS_1"/>
    <property type="match status" value="1"/>
</dbReference>
<evidence type="ECO:0000313" key="5">
    <source>
        <dbReference type="Proteomes" id="UP000229757"/>
    </source>
</evidence>
<sequence length="315" mass="34694">MKPITLFFTLCWIMLLNGCLPQGPSSKVQLASQGIYSAAIDKVGQSAVVGSYLHGGSYWDLEKKGRSFNWNHREGYLTEILYSDISSDGRFAVTANYFNLVLWDTTTGESIWFWSAPAKIEAVALSSDGRFAMLGLANNSALLFDVQNGGLLREFIHQGPVVSVALNIDAGIVLTGSEDSSARLWNIGDGSMLREFKYSNQVPLVALSPSGKKALIVPANEKAEIWNLKSYTRISTLRTAKFRLYSGRFVGENRLLVGTTHRNIFEFNATNGKKSQTWKLGTEGKQAFKSAIVLDIGWYQGNLVAIGSNGYLYAF</sequence>
<dbReference type="PROSITE" id="PS50294">
    <property type="entry name" value="WD_REPEATS_REGION"/>
    <property type="match status" value="1"/>
</dbReference>
<name>A0A2K8KQQ7_9GAMM</name>
<dbReference type="PANTHER" id="PTHR19879:SF9">
    <property type="entry name" value="TRANSCRIPTION INITIATION FACTOR TFIID SUBUNIT 5"/>
    <property type="match status" value="1"/>
</dbReference>
<dbReference type="KEGG" id="rfo:REIFOR_00038"/>
<reference evidence="4 5" key="1">
    <citation type="journal article" date="2017" name="Environ. Microbiol.">
        <title>Genomic and physiological analyses of 'Reinekea forsetii' reveal a versatile opportunistic lifestyle during spring algae blooms.</title>
        <authorList>
            <person name="Avci B."/>
            <person name="Hahnke R.L."/>
            <person name="Chafee M."/>
            <person name="Fischer T."/>
            <person name="Gruber-Vodicka H."/>
            <person name="Tegetmeyer H.E."/>
            <person name="Harder J."/>
            <person name="Fuchs B.M."/>
            <person name="Amann R.I."/>
            <person name="Teeling H."/>
        </authorList>
    </citation>
    <scope>NUCLEOTIDE SEQUENCE [LARGE SCALE GENOMIC DNA]</scope>
    <source>
        <strain evidence="4 5">Hel1_31_D35</strain>
    </source>
</reference>
<keyword evidence="1 3" id="KW-0853">WD repeat</keyword>
<evidence type="ECO:0000256" key="2">
    <source>
        <dbReference type="ARBA" id="ARBA00022737"/>
    </source>
</evidence>
<evidence type="ECO:0000256" key="3">
    <source>
        <dbReference type="PROSITE-ProRule" id="PRU00221"/>
    </source>
</evidence>
<dbReference type="InterPro" id="IPR011047">
    <property type="entry name" value="Quinoprotein_ADH-like_sf"/>
</dbReference>
<keyword evidence="5" id="KW-1185">Reference proteome</keyword>
<dbReference type="AlphaFoldDB" id="A0A2K8KQQ7"/>
<dbReference type="OrthoDB" id="6192037at2"/>
<protein>
    <submittedName>
        <fullName evidence="4">WD40 repeat protein</fullName>
    </submittedName>
</protein>
<evidence type="ECO:0000256" key="1">
    <source>
        <dbReference type="ARBA" id="ARBA00022574"/>
    </source>
</evidence>
<dbReference type="PANTHER" id="PTHR19879">
    <property type="entry name" value="TRANSCRIPTION INITIATION FACTOR TFIID"/>
    <property type="match status" value="1"/>
</dbReference>
<dbReference type="InterPro" id="IPR015943">
    <property type="entry name" value="WD40/YVTN_repeat-like_dom_sf"/>
</dbReference>
<organism evidence="4 5">
    <name type="scientific">Reinekea forsetii</name>
    <dbReference type="NCBI Taxonomy" id="1336806"/>
    <lineage>
        <taxon>Bacteria</taxon>
        <taxon>Pseudomonadati</taxon>
        <taxon>Pseudomonadota</taxon>
        <taxon>Gammaproteobacteria</taxon>
        <taxon>Oceanospirillales</taxon>
        <taxon>Saccharospirillaceae</taxon>
        <taxon>Reinekea</taxon>
    </lineage>
</organism>
<accession>A0A2K8KQQ7</accession>
<dbReference type="EMBL" id="CP011797">
    <property type="protein sequence ID" value="ATX75216.1"/>
    <property type="molecule type" value="Genomic_DNA"/>
</dbReference>
<evidence type="ECO:0000313" key="4">
    <source>
        <dbReference type="EMBL" id="ATX75216.1"/>
    </source>
</evidence>
<dbReference type="RefSeq" id="WP_145980195.1">
    <property type="nucleotide sequence ID" value="NZ_CP011797.1"/>
</dbReference>
<gene>
    <name evidence="4" type="ORF">REIFOR_00038</name>
</gene>
<dbReference type="SMART" id="SM00320">
    <property type="entry name" value="WD40"/>
    <property type="match status" value="2"/>
</dbReference>